<dbReference type="AlphaFoldDB" id="J4I243"/>
<proteinExistence type="inferred from homology"/>
<dbReference type="GeneID" id="24100763"/>
<dbReference type="OrthoDB" id="3223806at2759"/>
<dbReference type="HOGENOM" id="CLU_029389_6_2_1"/>
<evidence type="ECO:0000313" key="5">
    <source>
        <dbReference type="Proteomes" id="UP000006352"/>
    </source>
</evidence>
<dbReference type="RefSeq" id="XP_012185135.1">
    <property type="nucleotide sequence ID" value="XM_012329745.1"/>
</dbReference>
<sequence length="434" mass="48352">MTLPKGCVSASQISRGPIKRALVVGINYVGKDKAELRGCHQGAKDFCGLLVDCYGYQSENVKVMLDSAEVEDSMRPRKSNLRRELKALVRDPRSYDTFVFYYAGHTAQVLCKEHTEEDGCDECKYSTLRTDCRHFNSLISPNSVIVAEDADGTEKGQGHGLIKDNDLRDILVDTLPPDPTIKLIGIFDCCHSATLLDLDHGQCNQQRFIQTHSKLHPQRSDSYPGVTSNPMSALSLDQVIDGMSQTEKTEIKTDAMDSYDAPTILSLSTSFRTLGSDSSWSSFSSTGEGVPFRTRPKYALFETVESQDIVERICSSPELVEGYISLCSGFCELDGVTPERTPSVVTFSACTDGQLAYEIGKKSMTQMLVAFLKTNPSPTYGQLMVHMRDEIDAAMRTARKKYRKRQQKSSRDMSYPLPNYQDPQHAAFGHEHEI</sequence>
<feature type="compositionally biased region" description="Basic residues" evidence="2">
    <location>
        <begin position="399"/>
        <end position="408"/>
    </location>
</feature>
<organism evidence="4 5">
    <name type="scientific">Fibroporia radiculosa</name>
    <dbReference type="NCBI Taxonomy" id="599839"/>
    <lineage>
        <taxon>Eukaryota</taxon>
        <taxon>Fungi</taxon>
        <taxon>Dikarya</taxon>
        <taxon>Basidiomycota</taxon>
        <taxon>Agaricomycotina</taxon>
        <taxon>Agaricomycetes</taxon>
        <taxon>Polyporales</taxon>
        <taxon>Fibroporiaceae</taxon>
        <taxon>Fibroporia</taxon>
    </lineage>
</organism>
<dbReference type="Gene3D" id="3.40.50.12660">
    <property type="match status" value="2"/>
</dbReference>
<accession>J4I243</accession>
<reference evidence="4 5" key="1">
    <citation type="journal article" date="2012" name="Appl. Environ. Microbiol.">
        <title>Short-read sequencing for genomic analysis of the brown rot fungus Fibroporia radiculosa.</title>
        <authorList>
            <person name="Tang J.D."/>
            <person name="Perkins A.D."/>
            <person name="Sonstegard T.S."/>
            <person name="Schroeder S.G."/>
            <person name="Burgess S.C."/>
            <person name="Diehl S.V."/>
        </authorList>
    </citation>
    <scope>NUCLEOTIDE SEQUENCE [LARGE SCALE GENOMIC DNA]</scope>
    <source>
        <strain evidence="4 5">TFFH 294</strain>
    </source>
</reference>
<evidence type="ECO:0000313" key="4">
    <source>
        <dbReference type="EMBL" id="CCM05852.1"/>
    </source>
</evidence>
<dbReference type="PANTHER" id="PTHR48104:SF30">
    <property type="entry name" value="METACASPASE-1"/>
    <property type="match status" value="1"/>
</dbReference>
<keyword evidence="5" id="KW-1185">Reference proteome</keyword>
<dbReference type="InterPro" id="IPR050452">
    <property type="entry name" value="Metacaspase"/>
</dbReference>
<feature type="region of interest" description="Disordered" evidence="2">
    <location>
        <begin position="399"/>
        <end position="434"/>
    </location>
</feature>
<comment type="similarity">
    <text evidence="1">Belongs to the peptidase C14B family.</text>
</comment>
<dbReference type="GO" id="GO:0005737">
    <property type="term" value="C:cytoplasm"/>
    <property type="evidence" value="ECO:0007669"/>
    <property type="project" value="TreeGrafter"/>
</dbReference>
<dbReference type="Proteomes" id="UP000006352">
    <property type="component" value="Unassembled WGS sequence"/>
</dbReference>
<dbReference type="InterPro" id="IPR011600">
    <property type="entry name" value="Pept_C14_caspase"/>
</dbReference>
<dbReference type="PANTHER" id="PTHR48104">
    <property type="entry name" value="METACASPASE-4"/>
    <property type="match status" value="1"/>
</dbReference>
<dbReference type="InParanoid" id="J4I243"/>
<feature type="domain" description="Peptidase C14 caspase" evidence="3">
    <location>
        <begin position="19"/>
        <end position="401"/>
    </location>
</feature>
<name>J4I243_9APHY</name>
<dbReference type="GO" id="GO:0006508">
    <property type="term" value="P:proteolysis"/>
    <property type="evidence" value="ECO:0007669"/>
    <property type="project" value="InterPro"/>
</dbReference>
<gene>
    <name evidence="4" type="ORF">FIBRA_08088</name>
</gene>
<evidence type="ECO:0000259" key="3">
    <source>
        <dbReference type="Pfam" id="PF00656"/>
    </source>
</evidence>
<dbReference type="Pfam" id="PF00656">
    <property type="entry name" value="Peptidase_C14"/>
    <property type="match status" value="1"/>
</dbReference>
<evidence type="ECO:0000256" key="2">
    <source>
        <dbReference type="SAM" id="MobiDB-lite"/>
    </source>
</evidence>
<dbReference type="GO" id="GO:0004197">
    <property type="term" value="F:cysteine-type endopeptidase activity"/>
    <property type="evidence" value="ECO:0007669"/>
    <property type="project" value="InterPro"/>
</dbReference>
<evidence type="ECO:0000256" key="1">
    <source>
        <dbReference type="ARBA" id="ARBA00009005"/>
    </source>
</evidence>
<dbReference type="EMBL" id="HE797209">
    <property type="protein sequence ID" value="CCM05852.1"/>
    <property type="molecule type" value="Genomic_DNA"/>
</dbReference>
<protein>
    <recommendedName>
        <fullName evidence="3">Peptidase C14 caspase domain-containing protein</fullName>
    </recommendedName>
</protein>